<feature type="transmembrane region" description="Helical" evidence="2">
    <location>
        <begin position="159"/>
        <end position="179"/>
    </location>
</feature>
<keyword evidence="2" id="KW-0812">Transmembrane</keyword>
<dbReference type="Pfam" id="PF10355">
    <property type="entry name" value="Ytp1"/>
    <property type="match status" value="1"/>
</dbReference>
<feature type="transmembrane region" description="Helical" evidence="2">
    <location>
        <begin position="526"/>
        <end position="548"/>
    </location>
</feature>
<dbReference type="AlphaFoldDB" id="A0A1Y2FZB5"/>
<feature type="compositionally biased region" description="Polar residues" evidence="1">
    <location>
        <begin position="76"/>
        <end position="92"/>
    </location>
</feature>
<proteinExistence type="predicted"/>
<evidence type="ECO:0000259" key="4">
    <source>
        <dbReference type="Pfam" id="PF10348"/>
    </source>
</evidence>
<reference evidence="6 7" key="1">
    <citation type="submission" date="2016-07" db="EMBL/GenBank/DDBJ databases">
        <title>Pervasive Adenine N6-methylation of Active Genes in Fungi.</title>
        <authorList>
            <consortium name="DOE Joint Genome Institute"/>
            <person name="Mondo S.J."/>
            <person name="Dannebaum R.O."/>
            <person name="Kuo R.C."/>
            <person name="Labutti K."/>
            <person name="Haridas S."/>
            <person name="Kuo A."/>
            <person name="Salamov A."/>
            <person name="Ahrendt S.R."/>
            <person name="Lipzen A."/>
            <person name="Sullivan W."/>
            <person name="Andreopoulos W.B."/>
            <person name="Clum A."/>
            <person name="Lindquist E."/>
            <person name="Daum C."/>
            <person name="Ramamoorthy G.K."/>
            <person name="Gryganskyi A."/>
            <person name="Culley D."/>
            <person name="Magnuson J.K."/>
            <person name="James T.Y."/>
            <person name="O'Malley M.A."/>
            <person name="Stajich J.E."/>
            <person name="Spatafora J.W."/>
            <person name="Visel A."/>
            <person name="Grigoriev I.V."/>
        </authorList>
    </citation>
    <scope>NUCLEOTIDE SEQUENCE [LARGE SCALE GENOMIC DNA]</scope>
    <source>
        <strain evidence="6 7">62-1032</strain>
    </source>
</reference>
<evidence type="ECO:0000256" key="1">
    <source>
        <dbReference type="SAM" id="MobiDB-lite"/>
    </source>
</evidence>
<dbReference type="InterPro" id="IPR018825">
    <property type="entry name" value="DUF2427"/>
</dbReference>
<feature type="transmembrane region" description="Helical" evidence="2">
    <location>
        <begin position="131"/>
        <end position="152"/>
    </location>
</feature>
<dbReference type="InterPro" id="IPR018827">
    <property type="entry name" value="YTP1_C"/>
</dbReference>
<evidence type="ECO:0000313" key="6">
    <source>
        <dbReference type="EMBL" id="ORY89437.1"/>
    </source>
</evidence>
<evidence type="ECO:0000259" key="5">
    <source>
        <dbReference type="Pfam" id="PF10355"/>
    </source>
</evidence>
<evidence type="ECO:0000256" key="2">
    <source>
        <dbReference type="SAM" id="Phobius"/>
    </source>
</evidence>
<feature type="transmembrane region" description="Helical" evidence="2">
    <location>
        <begin position="360"/>
        <end position="382"/>
    </location>
</feature>
<feature type="signal peptide" evidence="3">
    <location>
        <begin position="1"/>
        <end position="18"/>
    </location>
</feature>
<dbReference type="PANTHER" id="PTHR31685:SF3">
    <property type="entry name" value="INTEGRAL MEMBRANE PROTEIN (AFU_ORTHOLOGUE AFUA_6G12730)"/>
    <property type="match status" value="1"/>
</dbReference>
<protein>
    <recommendedName>
        <fullName evidence="8">Cytoplasmic protein</fullName>
    </recommendedName>
</protein>
<organism evidence="6 7">
    <name type="scientific">Leucosporidium creatinivorum</name>
    <dbReference type="NCBI Taxonomy" id="106004"/>
    <lineage>
        <taxon>Eukaryota</taxon>
        <taxon>Fungi</taxon>
        <taxon>Dikarya</taxon>
        <taxon>Basidiomycota</taxon>
        <taxon>Pucciniomycotina</taxon>
        <taxon>Microbotryomycetes</taxon>
        <taxon>Leucosporidiales</taxon>
        <taxon>Leucosporidium</taxon>
    </lineage>
</organism>
<feature type="region of interest" description="Disordered" evidence="1">
    <location>
        <begin position="276"/>
        <end position="295"/>
    </location>
</feature>
<gene>
    <name evidence="6" type="ORF">BCR35DRAFT_350424</name>
</gene>
<feature type="transmembrane region" description="Helical" evidence="2">
    <location>
        <begin position="598"/>
        <end position="619"/>
    </location>
</feature>
<dbReference type="FunCoup" id="A0A1Y2FZB5">
    <property type="interactions" value="16"/>
</dbReference>
<dbReference type="PANTHER" id="PTHR31685">
    <property type="entry name" value="INTEGRAL MEMBRANE PROTEIN (AFU_ORTHOLOGUE AFUA_6G12730)-RELATED"/>
    <property type="match status" value="1"/>
</dbReference>
<feature type="transmembrane region" description="Helical" evidence="2">
    <location>
        <begin position="331"/>
        <end position="354"/>
    </location>
</feature>
<feature type="region of interest" description="Disordered" evidence="1">
    <location>
        <begin position="44"/>
        <end position="92"/>
    </location>
</feature>
<keyword evidence="2" id="KW-0472">Membrane</keyword>
<feature type="transmembrane region" description="Helical" evidence="2">
    <location>
        <begin position="199"/>
        <end position="221"/>
    </location>
</feature>
<accession>A0A1Y2FZB5</accession>
<sequence>MRLLNPLVLATLLTTVVSLDPHHPCNLLERQAELVAGLAEVNGTSRCSDTRRGDSLNVSTPTGELERPIIRHNESKSPSPRSTSINSPPQHAHQSALPFIDEEVILSTYGPDPLAYWRYDQENEEAHPTLLVFHIALASLSFFALLPITIFLKGGKSPLAILSQLGFLATAILSLVFGIAYKRSTPALYEGSSHTKLGWITMIIVIALNALDVVPFVRTLLSGPGAGRTYFASLLGRKKYSPSNDEIGLLPVAEVAEEEEDSVFASATELGEPLTAARSNTVSQDGDEKDYSHFSHDEEELSPQLDLSTARFGSNKLISIRSKIVKLGGRLVSLAHILVVVLAYIEVLTGIIVYSGSCRAAYLNGCLTHIIKGSIFVIYGLINFCRYIGAFAEYGWAWNRRPAPSEAVSAEFVESLLCFLYGVTQTWMERFGHQGAPYSVKDLQHISIDVMFWFAGLLGMLMESKKVRGWLANPVIFVSGLERSTISPPPSYSASFNPFPAIIIGTTGIAMSAHAQIFQFQVEVHALWGLLLGLFAAFRFLTYFFLWLRPPTSILPSRPPTEAVGALLLTSGGIVFLLSTEQVAFAALRHGFDDIMAFLNVTISLVSIAFAWIVILFALQGWALRRFHAQARHLRELHMAV</sequence>
<feature type="domain" description="Protein YTP1-like C-terminal" evidence="5">
    <location>
        <begin position="343"/>
        <end position="620"/>
    </location>
</feature>
<evidence type="ECO:0000313" key="7">
    <source>
        <dbReference type="Proteomes" id="UP000193467"/>
    </source>
</evidence>
<dbReference type="Proteomes" id="UP000193467">
    <property type="component" value="Unassembled WGS sequence"/>
</dbReference>
<dbReference type="OrthoDB" id="4005299at2759"/>
<dbReference type="InParanoid" id="A0A1Y2FZB5"/>
<evidence type="ECO:0008006" key="8">
    <source>
        <dbReference type="Google" id="ProtNLM"/>
    </source>
</evidence>
<feature type="transmembrane region" description="Helical" evidence="2">
    <location>
        <begin position="560"/>
        <end position="578"/>
    </location>
</feature>
<dbReference type="STRING" id="106004.A0A1Y2FZB5"/>
<feature type="domain" description="DUF2427" evidence="4">
    <location>
        <begin position="122"/>
        <end position="207"/>
    </location>
</feature>
<name>A0A1Y2FZB5_9BASI</name>
<feature type="chain" id="PRO_5010990130" description="Cytoplasmic protein" evidence="3">
    <location>
        <begin position="19"/>
        <end position="641"/>
    </location>
</feature>
<keyword evidence="7" id="KW-1185">Reference proteome</keyword>
<dbReference type="Pfam" id="PF10348">
    <property type="entry name" value="DUF2427"/>
    <property type="match status" value="1"/>
</dbReference>
<dbReference type="EMBL" id="MCGR01000006">
    <property type="protein sequence ID" value="ORY89437.1"/>
    <property type="molecule type" value="Genomic_DNA"/>
</dbReference>
<keyword evidence="3" id="KW-0732">Signal</keyword>
<comment type="caution">
    <text evidence="6">The sequence shown here is derived from an EMBL/GenBank/DDBJ whole genome shotgun (WGS) entry which is preliminary data.</text>
</comment>
<evidence type="ECO:0000256" key="3">
    <source>
        <dbReference type="SAM" id="SignalP"/>
    </source>
</evidence>
<feature type="compositionally biased region" description="Basic and acidic residues" evidence="1">
    <location>
        <begin position="64"/>
        <end position="75"/>
    </location>
</feature>
<keyword evidence="2" id="KW-1133">Transmembrane helix</keyword>